<protein>
    <submittedName>
        <fullName evidence="5">Hsp70 family protein</fullName>
    </submittedName>
</protein>
<evidence type="ECO:0000256" key="3">
    <source>
        <dbReference type="ARBA" id="ARBA00023186"/>
    </source>
</evidence>
<comment type="caution">
    <text evidence="5">The sequence shown here is derived from an EMBL/GenBank/DDBJ whole genome shotgun (WGS) entry which is preliminary data.</text>
</comment>
<dbReference type="Pfam" id="PF00012">
    <property type="entry name" value="HSP70"/>
    <property type="match status" value="2"/>
</dbReference>
<evidence type="ECO:0000259" key="4">
    <source>
        <dbReference type="PROSITE" id="PS50208"/>
    </source>
</evidence>
<dbReference type="Gene3D" id="3.90.640.10">
    <property type="entry name" value="Actin, Chain A, domain 4"/>
    <property type="match status" value="1"/>
</dbReference>
<keyword evidence="2" id="KW-0067">ATP-binding</keyword>
<name>A0ABV6UE16_9ACTN</name>
<keyword evidence="1" id="KW-0547">Nucleotide-binding</keyword>
<evidence type="ECO:0000313" key="5">
    <source>
        <dbReference type="EMBL" id="MFC1399700.1"/>
    </source>
</evidence>
<feature type="domain" description="Caspase family p20" evidence="4">
    <location>
        <begin position="57"/>
        <end position="138"/>
    </location>
</feature>
<dbReference type="Proteomes" id="UP001592528">
    <property type="component" value="Unassembled WGS sequence"/>
</dbReference>
<sequence>MAVIVGCSYYEDEDIANLRFAHLDAMRVGDAFTASVDVAPEAVLTFADGLPPGQLPTRHNVIRTLSALAKSSGAQIDRLFFFFSGHGFHSSSDGSDYLITRDSITSELEHTSLEFELLARMLRATGAKHVVLLLDACRTPLGGGKTFGAPAKVHVERLCPPGMVSFCSCAPESTSYESARLQSGIFSEALCRALSDEGRCVTVADLDSYLTHCVPKLAREFEKPTQQPYSRVEPLALAELEIVSPRKRNEWRASASVGQELRQRSVSRAVNAVIPDRALFAIDFGTTNSVIAVADDDSKVHFIPAGDGRRLVPSVITFVSDLDYLVGSRAVDLDRYSPGRTARSVKRRLGTGYAFQLDGKELSAELLSSLVIRSLRTNAEDVLGRLPAEAMIAYPANFSISQANSLLRAFELTGLRVHRMVGEPNIACVLLHLDRPEWEGVALVVDLGGGTLDVAVAEVGDNVHEIISVFGDNHLGGLDFDIALAEVFKERLLAWNPAVALDSELEARILREAERTKEVLTDHETAVASLQNIEVGPQVLTFSLTVDRSEFREVCRGLTERFAKIVRTAMDDSDRGPVGVVLLSGQGGKIFTVREALEDMLDGVEFVTAYQDFAVAYGLALYSSLLAGARSAREGAVPLLLDLSHRGIGVVCSDATAPSHKAPDQATYLERRVRKAPDSHARTHVVLERLTTIPTKRSDWFRFVGGPGEEVVIPVIEKSKTADEDVEIGTVRFPATQEAVDVEITVEVDANSAILLLVADWTNLTYRRFQLNQYYRNPNWVMHNALDLLLDGWAVYDVEPMDPAFRSSEVVGRAPTTLRDLNIPEEIATIDRRLEQDVAGWRRSDTYIAGVGAARFTALQRKARLLLASEQREEGARTLAEAIRLNLSSARDSVQWVVLAQAVRVAERELTNDPAMHLVRTALAQICDLREVTRTFARDAHVPEAITALERIGATREARHLTGLIAQ</sequence>
<keyword evidence="6" id="KW-1185">Reference proteome</keyword>
<dbReference type="Pfam" id="PF00656">
    <property type="entry name" value="Peptidase_C14"/>
    <property type="match status" value="1"/>
</dbReference>
<dbReference type="InterPro" id="IPR001309">
    <property type="entry name" value="Pept_C14_p20"/>
</dbReference>
<evidence type="ECO:0000256" key="2">
    <source>
        <dbReference type="ARBA" id="ARBA00022840"/>
    </source>
</evidence>
<dbReference type="PRINTS" id="PR00301">
    <property type="entry name" value="HEATSHOCK70"/>
</dbReference>
<dbReference type="SUPFAM" id="SSF53067">
    <property type="entry name" value="Actin-like ATPase domain"/>
    <property type="match status" value="2"/>
</dbReference>
<accession>A0ABV6UE16</accession>
<dbReference type="InterPro" id="IPR043129">
    <property type="entry name" value="ATPase_NBD"/>
</dbReference>
<dbReference type="PROSITE" id="PS50208">
    <property type="entry name" value="CASPASE_P20"/>
    <property type="match status" value="1"/>
</dbReference>
<dbReference type="Gene3D" id="3.40.50.1460">
    <property type="match status" value="1"/>
</dbReference>
<dbReference type="Gene3D" id="3.30.420.40">
    <property type="match status" value="2"/>
</dbReference>
<dbReference type="InterPro" id="IPR011600">
    <property type="entry name" value="Pept_C14_caspase"/>
</dbReference>
<proteinExistence type="predicted"/>
<keyword evidence="3" id="KW-0143">Chaperone</keyword>
<evidence type="ECO:0000313" key="6">
    <source>
        <dbReference type="Proteomes" id="UP001592528"/>
    </source>
</evidence>
<dbReference type="PANTHER" id="PTHR19375">
    <property type="entry name" value="HEAT SHOCK PROTEIN 70KDA"/>
    <property type="match status" value="1"/>
</dbReference>
<gene>
    <name evidence="5" type="ORF">ACEZDJ_00125</name>
</gene>
<dbReference type="RefSeq" id="WP_030260581.1">
    <property type="nucleotide sequence ID" value="NZ_JBHEZZ010000001.1"/>
</dbReference>
<dbReference type="EMBL" id="JBHEZZ010000001">
    <property type="protein sequence ID" value="MFC1399700.1"/>
    <property type="molecule type" value="Genomic_DNA"/>
</dbReference>
<dbReference type="InterPro" id="IPR029030">
    <property type="entry name" value="Caspase-like_dom_sf"/>
</dbReference>
<dbReference type="Gene3D" id="2.60.34.10">
    <property type="entry name" value="Substrate Binding Domain Of DNAk, Chain A, domain 1"/>
    <property type="match status" value="1"/>
</dbReference>
<evidence type="ECO:0000256" key="1">
    <source>
        <dbReference type="ARBA" id="ARBA00022741"/>
    </source>
</evidence>
<reference evidence="5 6" key="1">
    <citation type="submission" date="2024-09" db="EMBL/GenBank/DDBJ databases">
        <authorList>
            <person name="Lee S.D."/>
        </authorList>
    </citation>
    <scope>NUCLEOTIDE SEQUENCE [LARGE SCALE GENOMIC DNA]</scope>
    <source>
        <strain evidence="5 6">N1-5</strain>
    </source>
</reference>
<dbReference type="SUPFAM" id="SSF100920">
    <property type="entry name" value="Heat shock protein 70kD (HSP70), peptide-binding domain"/>
    <property type="match status" value="1"/>
</dbReference>
<dbReference type="InterPro" id="IPR029047">
    <property type="entry name" value="HSP70_peptide-bd_sf"/>
</dbReference>
<dbReference type="InterPro" id="IPR013126">
    <property type="entry name" value="Hsp_70_fam"/>
</dbReference>
<dbReference type="SUPFAM" id="SSF52129">
    <property type="entry name" value="Caspase-like"/>
    <property type="match status" value="1"/>
</dbReference>
<organism evidence="5 6">
    <name type="scientific">Streptacidiphilus cavernicola</name>
    <dbReference type="NCBI Taxonomy" id="3342716"/>
    <lineage>
        <taxon>Bacteria</taxon>
        <taxon>Bacillati</taxon>
        <taxon>Actinomycetota</taxon>
        <taxon>Actinomycetes</taxon>
        <taxon>Kitasatosporales</taxon>
        <taxon>Streptomycetaceae</taxon>
        <taxon>Streptacidiphilus</taxon>
    </lineage>
</organism>